<dbReference type="AlphaFoldDB" id="A0A1E4TGV4"/>
<feature type="compositionally biased region" description="Low complexity" evidence="1">
    <location>
        <begin position="195"/>
        <end position="210"/>
    </location>
</feature>
<protein>
    <submittedName>
        <fullName evidence="2">Uncharacterized protein</fullName>
    </submittedName>
</protein>
<proteinExistence type="predicted"/>
<keyword evidence="3" id="KW-1185">Reference proteome</keyword>
<evidence type="ECO:0000313" key="2">
    <source>
        <dbReference type="EMBL" id="ODV90908.1"/>
    </source>
</evidence>
<dbReference type="Proteomes" id="UP000095023">
    <property type="component" value="Unassembled WGS sequence"/>
</dbReference>
<gene>
    <name evidence="2" type="ORF">CANCADRAFT_31735</name>
</gene>
<sequence length="311" mass="33687">MLSATSAPKNVPIAASLPVRFVHPIDFPSGSAFNGISLGSPTSPINSWRSHSGRINTPPMSSGSVLERHIESTVPTLSPPTKSMFASFSSGSPNGLWGSAGQLGNISNVSPEVSPAIPRKNVGLYNENADFDDHVESAIDDDTFAFEEDLVPSSLSDLLTPAERLRRDSRNTEDRSQVDTTLPKFSSFKISSYSQRGSSSRFSTSLSQSTEGIASIPRSGQSFQKYEISEDIRSQMSISKSLSPQLGRSSGSPWAPTPNPLTYASFAGEGMNSNKQERKQDNFGDNDYDRSMPMHFRMDEEVSESGTLCNI</sequence>
<name>A0A1E4TGV4_9ASCO</name>
<dbReference type="EMBL" id="KV453842">
    <property type="protein sequence ID" value="ODV90908.1"/>
    <property type="molecule type" value="Genomic_DNA"/>
</dbReference>
<dbReference type="OrthoDB" id="411372at2759"/>
<organism evidence="2 3">
    <name type="scientific">Tortispora caseinolytica NRRL Y-17796</name>
    <dbReference type="NCBI Taxonomy" id="767744"/>
    <lineage>
        <taxon>Eukaryota</taxon>
        <taxon>Fungi</taxon>
        <taxon>Dikarya</taxon>
        <taxon>Ascomycota</taxon>
        <taxon>Saccharomycotina</taxon>
        <taxon>Trigonopsidomycetes</taxon>
        <taxon>Trigonopsidales</taxon>
        <taxon>Trigonopsidaceae</taxon>
        <taxon>Tortispora</taxon>
    </lineage>
</organism>
<feature type="compositionally biased region" description="Polar residues" evidence="1">
    <location>
        <begin position="241"/>
        <end position="252"/>
    </location>
</feature>
<evidence type="ECO:0000256" key="1">
    <source>
        <dbReference type="SAM" id="MobiDB-lite"/>
    </source>
</evidence>
<reference evidence="3" key="1">
    <citation type="submission" date="2016-02" db="EMBL/GenBank/DDBJ databases">
        <title>Comparative genomics of biotechnologically important yeasts.</title>
        <authorList>
            <consortium name="DOE Joint Genome Institute"/>
            <person name="Riley R."/>
            <person name="Haridas S."/>
            <person name="Wolfe K.H."/>
            <person name="Lopes M.R."/>
            <person name="Hittinger C.T."/>
            <person name="Goker M."/>
            <person name="Salamov A."/>
            <person name="Wisecaver J."/>
            <person name="Long T.M."/>
            <person name="Aerts A.L."/>
            <person name="Barry K."/>
            <person name="Choi C."/>
            <person name="Clum A."/>
            <person name="Coughlan A.Y."/>
            <person name="Deshpande S."/>
            <person name="Douglass A.P."/>
            <person name="Hanson S.J."/>
            <person name="Klenk H.-P."/>
            <person name="Labutti K."/>
            <person name="Lapidus A."/>
            <person name="Lindquist E."/>
            <person name="Lipzen A."/>
            <person name="Meier-Kolthoff J.P."/>
            <person name="Ohm R.A."/>
            <person name="Otillar R.P."/>
            <person name="Pangilinan J."/>
            <person name="Peng Y."/>
            <person name="Rokas A."/>
            <person name="Rosa C.A."/>
            <person name="Scheuner C."/>
            <person name="Sibirny A.A."/>
            <person name="Slot J.C."/>
            <person name="Stielow J.B."/>
            <person name="Sun H."/>
            <person name="Kurtzman C.P."/>
            <person name="Blackwell M."/>
            <person name="Jeffries T.W."/>
            <person name="Grigoriev I.V."/>
        </authorList>
    </citation>
    <scope>NUCLEOTIDE SEQUENCE [LARGE SCALE GENOMIC DNA]</scope>
    <source>
        <strain evidence="3">NRRL Y-17796</strain>
    </source>
</reference>
<evidence type="ECO:0000313" key="3">
    <source>
        <dbReference type="Proteomes" id="UP000095023"/>
    </source>
</evidence>
<feature type="region of interest" description="Disordered" evidence="1">
    <location>
        <begin position="241"/>
        <end position="290"/>
    </location>
</feature>
<feature type="compositionally biased region" description="Basic and acidic residues" evidence="1">
    <location>
        <begin position="275"/>
        <end position="290"/>
    </location>
</feature>
<accession>A0A1E4TGV4</accession>
<feature type="region of interest" description="Disordered" evidence="1">
    <location>
        <begin position="195"/>
        <end position="218"/>
    </location>
</feature>